<dbReference type="SUPFAM" id="SSF48452">
    <property type="entry name" value="TPR-like"/>
    <property type="match status" value="2"/>
</dbReference>
<dbReference type="InterPro" id="IPR019734">
    <property type="entry name" value="TPR_rpt"/>
</dbReference>
<sequence length="545" mass="63456">MCRFKIHLFLFVFLSAIAFASYGQQSDNEVVLNAFSEMDFNTVYYPQKASLQLDSIINSFNNSEKLTYKGHIEYIRAQLFYNQMEVDSSLYYVEDAISYFTDEEDKEWLARCQFLLGRIAETTGLYEQAKINYYETIKLSETSEERMVGFAYIAVARCMMTLSEDYEAEVIKGVEILKESPHEEVQLYADFMEQYFRLMEPDTPGKLNVIANKYLDKKVYNRAVNVYKIVASSYHAQQEYDSAHLYCDKAIQISEEYNVGHLILPALYQFKGVLYFKQKKYKTANDFFDMSLDLYAKFNQHNRMLYTYNYLHQIDLAQNDYKKAYSNLHKYIDLVEKTTSSEKIRMAKVLEINNKVGLMKGQLAQMKIEKKASEFMLYLVLLITAVILVGVAIYVYLYQKNKKAKIEELNKEFHNLLIGIGEKQLLEHRLSTPSQSKKRSTSRLTKELNVNGMSEEDLSDNFDSCYMETIGLLTGAFPQLTRTEVRYAVMICLKLPMEVISKVQNVQPASIRKAKQRIRTKLNVSCNLDIYLQQHLEKLLADLAQ</sequence>
<evidence type="ECO:0000256" key="1">
    <source>
        <dbReference type="SAM" id="Phobius"/>
    </source>
</evidence>
<dbReference type="SMART" id="SM00028">
    <property type="entry name" value="TPR"/>
    <property type="match status" value="3"/>
</dbReference>
<dbReference type="RefSeq" id="WP_142532648.1">
    <property type="nucleotide sequence ID" value="NZ_FXTB01000002.1"/>
</dbReference>
<feature type="transmembrane region" description="Helical" evidence="1">
    <location>
        <begin position="375"/>
        <end position="397"/>
    </location>
</feature>
<proteinExistence type="predicted"/>
<keyword evidence="1" id="KW-1133">Transmembrane helix</keyword>
<evidence type="ECO:0000313" key="3">
    <source>
        <dbReference type="EMBL" id="SMO54053.1"/>
    </source>
</evidence>
<keyword evidence="2" id="KW-0732">Signal</keyword>
<organism evidence="3 4">
    <name type="scientific">Saccharicrinis carchari</name>
    <dbReference type="NCBI Taxonomy" id="1168039"/>
    <lineage>
        <taxon>Bacteria</taxon>
        <taxon>Pseudomonadati</taxon>
        <taxon>Bacteroidota</taxon>
        <taxon>Bacteroidia</taxon>
        <taxon>Marinilabiliales</taxon>
        <taxon>Marinilabiliaceae</taxon>
        <taxon>Saccharicrinis</taxon>
    </lineage>
</organism>
<name>A0A521C3S7_SACCC</name>
<protein>
    <submittedName>
        <fullName evidence="3">Uncharacterized protein</fullName>
    </submittedName>
</protein>
<dbReference type="Gene3D" id="1.25.40.10">
    <property type="entry name" value="Tetratricopeptide repeat domain"/>
    <property type="match status" value="2"/>
</dbReference>
<dbReference type="InterPro" id="IPR011990">
    <property type="entry name" value="TPR-like_helical_dom_sf"/>
</dbReference>
<dbReference type="Proteomes" id="UP000319040">
    <property type="component" value="Unassembled WGS sequence"/>
</dbReference>
<feature type="signal peptide" evidence="2">
    <location>
        <begin position="1"/>
        <end position="20"/>
    </location>
</feature>
<feature type="chain" id="PRO_5021796322" evidence="2">
    <location>
        <begin position="21"/>
        <end position="545"/>
    </location>
</feature>
<reference evidence="3 4" key="1">
    <citation type="submission" date="2017-05" db="EMBL/GenBank/DDBJ databases">
        <authorList>
            <person name="Varghese N."/>
            <person name="Submissions S."/>
        </authorList>
    </citation>
    <scope>NUCLEOTIDE SEQUENCE [LARGE SCALE GENOMIC DNA]</scope>
    <source>
        <strain evidence="3 4">DSM 27040</strain>
    </source>
</reference>
<evidence type="ECO:0000256" key="2">
    <source>
        <dbReference type="SAM" id="SignalP"/>
    </source>
</evidence>
<keyword evidence="1" id="KW-0472">Membrane</keyword>
<accession>A0A521C3S7</accession>
<evidence type="ECO:0000313" key="4">
    <source>
        <dbReference type="Proteomes" id="UP000319040"/>
    </source>
</evidence>
<keyword evidence="1" id="KW-0812">Transmembrane</keyword>
<gene>
    <name evidence="3" type="ORF">SAMN06265379_102359</name>
</gene>
<dbReference type="OrthoDB" id="1113354at2"/>
<dbReference type="AlphaFoldDB" id="A0A521C3S7"/>
<dbReference type="EMBL" id="FXTB01000002">
    <property type="protein sequence ID" value="SMO54053.1"/>
    <property type="molecule type" value="Genomic_DNA"/>
</dbReference>
<keyword evidence="4" id="KW-1185">Reference proteome</keyword>